<evidence type="ECO:0000313" key="1">
    <source>
        <dbReference type="EMBL" id="ALL69150.1"/>
    </source>
</evidence>
<evidence type="ECO:0008006" key="3">
    <source>
        <dbReference type="Google" id="ProtNLM"/>
    </source>
</evidence>
<proteinExistence type="predicted"/>
<dbReference type="KEGG" id="bcai:K788_0004641"/>
<dbReference type="Proteomes" id="UP000019146">
    <property type="component" value="Chromosome 2"/>
</dbReference>
<organism evidence="1 2">
    <name type="scientific">Paraburkholderia caribensis MBA4</name>
    <dbReference type="NCBI Taxonomy" id="1323664"/>
    <lineage>
        <taxon>Bacteria</taxon>
        <taxon>Pseudomonadati</taxon>
        <taxon>Pseudomonadota</taxon>
        <taxon>Betaproteobacteria</taxon>
        <taxon>Burkholderiales</taxon>
        <taxon>Burkholderiaceae</taxon>
        <taxon>Paraburkholderia</taxon>
    </lineage>
</organism>
<dbReference type="AlphaFoldDB" id="A0A0P0RKE2"/>
<dbReference type="RefSeq" id="WP_035996775.1">
    <property type="nucleotide sequence ID" value="NZ_CP012747.1"/>
</dbReference>
<dbReference type="GeneID" id="69972753"/>
<gene>
    <name evidence="1" type="ORF">K788_0004641</name>
</gene>
<evidence type="ECO:0000313" key="2">
    <source>
        <dbReference type="Proteomes" id="UP000019146"/>
    </source>
</evidence>
<accession>A0A0P0RKE2</accession>
<protein>
    <recommendedName>
        <fullName evidence="3">Chemotaxis phosphatase CheX-like domain-containing protein</fullName>
    </recommendedName>
</protein>
<sequence length="179" mass="19608">MISQQAKESIERIFLHSARTRLPGDASDACEITALDAQQANIALASHIVVLTISSIAFRFLLVLHFNDDEATRDYYLRDSEERSLAEALMEVGNLCCGAINQQLVEFFPDLGMSTPYQLNGACVPYLTELKPGYLATFRVSIGANVQLGATLCMCASSPVDFVAYVNEAEESTGELELF</sequence>
<dbReference type="EMBL" id="CP012747">
    <property type="protein sequence ID" value="ALL69150.1"/>
    <property type="molecule type" value="Genomic_DNA"/>
</dbReference>
<reference evidence="1 2" key="1">
    <citation type="journal article" date="2014" name="Genome Announc.">
        <title>Draft Genome Sequence of the Haloacid-Degrading Burkholderia caribensis Strain MBA4.</title>
        <authorList>
            <person name="Pan Y."/>
            <person name="Kong K.F."/>
            <person name="Tsang J.S."/>
        </authorList>
    </citation>
    <scope>NUCLEOTIDE SEQUENCE [LARGE SCALE GENOMIC DNA]</scope>
    <source>
        <strain evidence="1 2">MBA4</strain>
    </source>
</reference>
<name>A0A0P0RKE2_9BURK</name>